<comment type="subcellular location">
    <subcellularLocation>
        <location evidence="1">Membrane</location>
    </subcellularLocation>
</comment>
<dbReference type="SUPFAM" id="SSF82093">
    <property type="entry name" value="Heme chaperone CcmE"/>
    <property type="match status" value="1"/>
</dbReference>
<keyword evidence="4" id="KW-0472">Membrane</keyword>
<dbReference type="Proteomes" id="UP000221024">
    <property type="component" value="Unassembled WGS sequence"/>
</dbReference>
<gene>
    <name evidence="5" type="ORF">CRI93_11330</name>
</gene>
<evidence type="ECO:0000256" key="1">
    <source>
        <dbReference type="ARBA" id="ARBA00004370"/>
    </source>
</evidence>
<reference evidence="5 6" key="1">
    <citation type="submission" date="2017-10" db="EMBL/GenBank/DDBJ databases">
        <title>Draft genome of Longimonas halophila.</title>
        <authorList>
            <person name="Goh K.M."/>
            <person name="Shamsir M.S."/>
            <person name="Lim S.W."/>
        </authorList>
    </citation>
    <scope>NUCLEOTIDE SEQUENCE [LARGE SCALE GENOMIC DNA]</scope>
    <source>
        <strain evidence="5 6">KCTC 42399</strain>
    </source>
</reference>
<keyword evidence="2" id="KW-0408">Iron</keyword>
<organism evidence="5 6">
    <name type="scientific">Longimonas halophila</name>
    <dbReference type="NCBI Taxonomy" id="1469170"/>
    <lineage>
        <taxon>Bacteria</taxon>
        <taxon>Pseudomonadati</taxon>
        <taxon>Rhodothermota</taxon>
        <taxon>Rhodothermia</taxon>
        <taxon>Rhodothermales</taxon>
        <taxon>Salisaetaceae</taxon>
        <taxon>Longimonas</taxon>
    </lineage>
</organism>
<dbReference type="GO" id="GO:0005886">
    <property type="term" value="C:plasma membrane"/>
    <property type="evidence" value="ECO:0007669"/>
    <property type="project" value="InterPro"/>
</dbReference>
<dbReference type="Gene3D" id="2.40.50.140">
    <property type="entry name" value="Nucleic acid-binding proteins"/>
    <property type="match status" value="1"/>
</dbReference>
<name>A0A2H3NMQ9_9BACT</name>
<sequence length="139" mass="15243">MRPKKIIGFALMLGFGALLFFNFGSQVGGYMGFAEAEASGAKAHVVGTWVEDAPTHYDIERNQFTFQMRDENGTVRTVHYNDPKPANFEEAEQLVIEGYPGEDGFVADHILVKCPSKYNEQRGLGEDAPAANASTPQTP</sequence>
<dbReference type="InterPro" id="IPR004329">
    <property type="entry name" value="CcmE"/>
</dbReference>
<proteinExistence type="predicted"/>
<dbReference type="GO" id="GO:0017004">
    <property type="term" value="P:cytochrome complex assembly"/>
    <property type="evidence" value="ECO:0007669"/>
    <property type="project" value="UniProtKB-KW"/>
</dbReference>
<dbReference type="InterPro" id="IPR036127">
    <property type="entry name" value="CcmE-like_sf"/>
</dbReference>
<dbReference type="EMBL" id="PDEP01000010">
    <property type="protein sequence ID" value="PEN06063.1"/>
    <property type="molecule type" value="Genomic_DNA"/>
</dbReference>
<dbReference type="GO" id="GO:0017003">
    <property type="term" value="P:protein-heme linkage"/>
    <property type="evidence" value="ECO:0007669"/>
    <property type="project" value="InterPro"/>
</dbReference>
<comment type="caution">
    <text evidence="5">The sequence shown here is derived from an EMBL/GenBank/DDBJ whole genome shotgun (WGS) entry which is preliminary data.</text>
</comment>
<evidence type="ECO:0008006" key="7">
    <source>
        <dbReference type="Google" id="ProtNLM"/>
    </source>
</evidence>
<evidence type="ECO:0000256" key="3">
    <source>
        <dbReference type="ARBA" id="ARBA00022748"/>
    </source>
</evidence>
<evidence type="ECO:0000313" key="6">
    <source>
        <dbReference type="Proteomes" id="UP000221024"/>
    </source>
</evidence>
<dbReference type="OrthoDB" id="1524250at2"/>
<keyword evidence="3" id="KW-0201">Cytochrome c-type biogenesis</keyword>
<dbReference type="InterPro" id="IPR012340">
    <property type="entry name" value="NA-bd_OB-fold"/>
</dbReference>
<keyword evidence="6" id="KW-1185">Reference proteome</keyword>
<keyword evidence="2" id="KW-0349">Heme</keyword>
<evidence type="ECO:0000256" key="2">
    <source>
        <dbReference type="ARBA" id="ARBA00022617"/>
    </source>
</evidence>
<protein>
    <recommendedName>
        <fullName evidence="7">Cytochrome C biogenesis protein</fullName>
    </recommendedName>
</protein>
<dbReference type="RefSeq" id="WP_098062752.1">
    <property type="nucleotide sequence ID" value="NZ_PDEP01000010.1"/>
</dbReference>
<accession>A0A2H3NMQ9</accession>
<dbReference type="Pfam" id="PF03100">
    <property type="entry name" value="CcmE"/>
    <property type="match status" value="1"/>
</dbReference>
<evidence type="ECO:0000256" key="4">
    <source>
        <dbReference type="ARBA" id="ARBA00023136"/>
    </source>
</evidence>
<dbReference type="AlphaFoldDB" id="A0A2H3NMQ9"/>
<keyword evidence="2" id="KW-0479">Metal-binding</keyword>
<dbReference type="GO" id="GO:0020037">
    <property type="term" value="F:heme binding"/>
    <property type="evidence" value="ECO:0007669"/>
    <property type="project" value="InterPro"/>
</dbReference>
<evidence type="ECO:0000313" key="5">
    <source>
        <dbReference type="EMBL" id="PEN06063.1"/>
    </source>
</evidence>